<dbReference type="NCBIfam" id="TIGR00322">
    <property type="entry name" value="diphth2_R"/>
    <property type="match status" value="2"/>
</dbReference>
<dbReference type="SFLD" id="SFLDF00408">
    <property type="entry name" value="Diphthamide_biosynthesis_famil"/>
    <property type="match status" value="1"/>
</dbReference>
<dbReference type="PANTHER" id="PTHR10762:SF2">
    <property type="entry name" value="2-(3-AMINO-3-CARBOXYPROPYL)HISTIDINE SYNTHASE SUBUNIT 2"/>
    <property type="match status" value="1"/>
</dbReference>
<dbReference type="GO" id="GO:0046872">
    <property type="term" value="F:metal ion binding"/>
    <property type="evidence" value="ECO:0007669"/>
    <property type="project" value="UniProtKB-KW"/>
</dbReference>
<dbReference type="Ensembl" id="ENSCJPT00005016561.1">
    <property type="protein sequence ID" value="ENSCJPP00005011320.1"/>
    <property type="gene ID" value="ENSCJPG00005009723.1"/>
</dbReference>
<keyword evidence="11" id="KW-1185">Reference proteome</keyword>
<dbReference type="UniPathway" id="UPA00559"/>
<evidence type="ECO:0000256" key="8">
    <source>
        <dbReference type="ARBA" id="ARBA00045159"/>
    </source>
</evidence>
<dbReference type="GeneTree" id="ENSGT00940000153694"/>
<proteinExistence type="inferred from homology"/>
<dbReference type="GO" id="GO:0017183">
    <property type="term" value="P:protein histidyl modification to diphthamide"/>
    <property type="evidence" value="ECO:0007669"/>
    <property type="project" value="UniProtKB-UniPathway"/>
</dbReference>
<gene>
    <name evidence="10" type="primary">DPH2</name>
</gene>
<dbReference type="AlphaFoldDB" id="A0A8C2TBI7"/>
<dbReference type="Gene3D" id="3.40.50.11840">
    <property type="entry name" value="Diphthamide synthesis DPH1/DPH2 domain 1"/>
    <property type="match status" value="2"/>
</dbReference>
<dbReference type="FunFam" id="3.40.50.11860:FF:000001">
    <property type="entry name" value="2-(3-amino-3-carboxypropyl)histidine synthase subunit 2"/>
    <property type="match status" value="1"/>
</dbReference>
<comment type="pathway">
    <text evidence="2 9">Protein modification; peptidyl-diphthamide biosynthesis.</text>
</comment>
<dbReference type="InterPro" id="IPR016435">
    <property type="entry name" value="DPH1/DPH2"/>
</dbReference>
<evidence type="ECO:0000256" key="2">
    <source>
        <dbReference type="ARBA" id="ARBA00005156"/>
    </source>
</evidence>
<dbReference type="PANTHER" id="PTHR10762">
    <property type="entry name" value="DIPHTHAMIDE BIOSYNTHESIS PROTEIN"/>
    <property type="match status" value="1"/>
</dbReference>
<accession>A0A8C2TBI7</accession>
<comment type="function">
    <text evidence="8 9">Required for the first step of diphthamide biosynthesis, a post-translational modification of histidine which occurs in elongation factor 2. DPH1 and DPH2 transfer a 3-amino-3-carboxypropyl (ACP) group from S-adenosyl-L-methionine (SAM) to a histidine residue, the reaction is assisted by a reduction system comprising DPH3 and a NADH-dependent reductase. Facilitates the reduction of the catalytic iron-sulfur cluster found in the DPH1 subunit.</text>
</comment>
<reference evidence="10" key="1">
    <citation type="submission" date="2015-11" db="EMBL/GenBank/DDBJ databases">
        <authorList>
            <consortium name="International Coturnix japonica Genome Analysis Consortium"/>
            <person name="Warren W."/>
            <person name="Burt D.W."/>
            <person name="Antin P.B."/>
            <person name="Lanford R."/>
            <person name="Gros J."/>
            <person name="Wilson R.K."/>
        </authorList>
    </citation>
    <scope>NUCLEOTIDE SEQUENCE [LARGE SCALE GENOMIC DNA]</scope>
</reference>
<dbReference type="SFLD" id="SFLDG01121">
    <property type="entry name" value="Diphthamide_biosynthesis"/>
    <property type="match status" value="1"/>
</dbReference>
<evidence type="ECO:0000313" key="10">
    <source>
        <dbReference type="Ensembl" id="ENSCJPP00005011320.1"/>
    </source>
</evidence>
<name>A0A8C2TBI7_COTJA</name>
<keyword evidence="5 9" id="KW-0479">Metal-binding</keyword>
<organism evidence="10 11">
    <name type="scientific">Coturnix japonica</name>
    <name type="common">Japanese quail</name>
    <name type="synonym">Coturnix coturnix japonica</name>
    <dbReference type="NCBI Taxonomy" id="93934"/>
    <lineage>
        <taxon>Eukaryota</taxon>
        <taxon>Metazoa</taxon>
        <taxon>Chordata</taxon>
        <taxon>Craniata</taxon>
        <taxon>Vertebrata</taxon>
        <taxon>Euteleostomi</taxon>
        <taxon>Archelosauria</taxon>
        <taxon>Archosauria</taxon>
        <taxon>Dinosauria</taxon>
        <taxon>Saurischia</taxon>
        <taxon>Theropoda</taxon>
        <taxon>Coelurosauria</taxon>
        <taxon>Aves</taxon>
        <taxon>Neognathae</taxon>
        <taxon>Galloanserae</taxon>
        <taxon>Galliformes</taxon>
        <taxon>Phasianidae</taxon>
        <taxon>Perdicinae</taxon>
        <taxon>Coturnix</taxon>
    </lineage>
</organism>
<comment type="cofactor">
    <cofactor evidence="1">
        <name>[4Fe-4S] cluster</name>
        <dbReference type="ChEBI" id="CHEBI:49883"/>
    </cofactor>
</comment>
<dbReference type="Proteomes" id="UP000694412">
    <property type="component" value="Chromosome 8"/>
</dbReference>
<keyword evidence="6 9" id="KW-0408">Iron</keyword>
<sequence length="505" mass="55155">MAAAFSSDGEAALRRELHPMAGGPRGDKDEFYEMDRAAAFVSDGGFRKVALQFPDALLADAAAVAARMEEETGAEMYVLGDTTYGRYGRRPRTSPAPPPIGVRCHSGSSVCPRSCCVDEVAAEHVSAEAVVHYGTACLSPCGKLPVLHVFGRQHLDVGRCAEAFRELYPERHSRVVVLSDVVYAHAMGELEKQLSHEYPNIIFSHVLCGDSPGPALPGEVRQFGRRFHMGAAEELQDYSMFYVGAEGLALTSFMLTWNRCPFSSFDPATGQGRRETLNVNRALMRRLYLVERARDARVVGILVGTLGVSGYLDVLQHLRQLVRRAGKRSYTLSVGKPNPAKLANFLEVDIFVLVACAQNSLLDSSDFYRPIVTPYELELACNPAREWTGNYLTDFRDLLPGACAHIELPPAVPTAEAVPDVSLITGEMRAAHLCDPLAPQPPPSTTLACRDQTRALAEISPAATFLESRSWRGLEQQLGKTTVSKAVQGRRGIAIAYEDEGCEQL</sequence>
<keyword evidence="7 9" id="KW-0411">Iron-sulfur</keyword>
<dbReference type="Gene3D" id="3.40.50.11860">
    <property type="entry name" value="Diphthamide synthesis DPH1/DPH2 domain 3"/>
    <property type="match status" value="1"/>
</dbReference>
<dbReference type="Pfam" id="PF01866">
    <property type="entry name" value="Diphthamide_syn"/>
    <property type="match status" value="1"/>
</dbReference>
<reference evidence="10" key="2">
    <citation type="submission" date="2025-08" db="UniProtKB">
        <authorList>
            <consortium name="Ensembl"/>
        </authorList>
    </citation>
    <scope>IDENTIFICATION</scope>
</reference>
<dbReference type="GO" id="GO:0090560">
    <property type="term" value="F:2-(3-amino-3-carboxypropyl)histidine synthase activity"/>
    <property type="evidence" value="ECO:0007669"/>
    <property type="project" value="InterPro"/>
</dbReference>
<dbReference type="NCBIfam" id="TIGR00272">
    <property type="entry name" value="DPH2"/>
    <property type="match status" value="1"/>
</dbReference>
<reference evidence="10" key="3">
    <citation type="submission" date="2025-09" db="UniProtKB">
        <authorList>
            <consortium name="Ensembl"/>
        </authorList>
    </citation>
    <scope>IDENTIFICATION</scope>
</reference>
<dbReference type="GO" id="GO:0051536">
    <property type="term" value="F:iron-sulfur cluster binding"/>
    <property type="evidence" value="ECO:0007669"/>
    <property type="project" value="UniProtKB-KW"/>
</dbReference>
<evidence type="ECO:0000256" key="3">
    <source>
        <dbReference type="ARBA" id="ARBA00006179"/>
    </source>
</evidence>
<comment type="similarity">
    <text evidence="3 9">Belongs to the DPH1/DPH2 family. DPH2 subfamily.</text>
</comment>
<dbReference type="InterPro" id="IPR010014">
    <property type="entry name" value="DHP2"/>
</dbReference>
<dbReference type="InterPro" id="IPR042263">
    <property type="entry name" value="DPH1/DPH2_1"/>
</dbReference>
<evidence type="ECO:0000256" key="6">
    <source>
        <dbReference type="ARBA" id="ARBA00023004"/>
    </source>
</evidence>
<dbReference type="SFLD" id="SFLDS00032">
    <property type="entry name" value="Radical_SAM_3-amino-3-carboxyp"/>
    <property type="match status" value="1"/>
</dbReference>
<evidence type="ECO:0000256" key="1">
    <source>
        <dbReference type="ARBA" id="ARBA00001966"/>
    </source>
</evidence>
<evidence type="ECO:0000256" key="9">
    <source>
        <dbReference type="RuleBase" id="RU364133"/>
    </source>
</evidence>
<evidence type="ECO:0000313" key="11">
    <source>
        <dbReference type="Proteomes" id="UP000694412"/>
    </source>
</evidence>
<dbReference type="InterPro" id="IPR042265">
    <property type="entry name" value="DPH1/DPH2_3"/>
</dbReference>
<evidence type="ECO:0000256" key="7">
    <source>
        <dbReference type="ARBA" id="ARBA00023014"/>
    </source>
</evidence>
<evidence type="ECO:0000256" key="5">
    <source>
        <dbReference type="ARBA" id="ARBA00022723"/>
    </source>
</evidence>
<protein>
    <recommendedName>
        <fullName evidence="4 9">2-(3-amino-3-carboxypropyl)histidine synthase subunit 2</fullName>
    </recommendedName>
</protein>
<evidence type="ECO:0000256" key="4">
    <source>
        <dbReference type="ARBA" id="ARBA00021914"/>
    </source>
</evidence>